<dbReference type="EMBL" id="JAKOGI010000007">
    <property type="protein sequence ID" value="KAJ8451963.1"/>
    <property type="molecule type" value="Genomic_DNA"/>
</dbReference>
<dbReference type="InterPro" id="IPR006510">
    <property type="entry name" value="Znf_LRP1"/>
</dbReference>
<evidence type="ECO:0000256" key="8">
    <source>
        <dbReference type="SAM" id="MobiDB-lite"/>
    </source>
</evidence>
<dbReference type="GO" id="GO:0046872">
    <property type="term" value="F:metal ion binding"/>
    <property type="evidence" value="ECO:0007669"/>
    <property type="project" value="UniProtKB-KW"/>
</dbReference>
<feature type="region of interest" description="Disordered" evidence="8">
    <location>
        <begin position="117"/>
        <end position="136"/>
    </location>
</feature>
<keyword evidence="6" id="KW-0010">Activator</keyword>
<keyword evidence="7" id="KW-0539">Nucleus</keyword>
<evidence type="ECO:0000256" key="6">
    <source>
        <dbReference type="ARBA" id="ARBA00023159"/>
    </source>
</evidence>
<keyword evidence="10" id="KW-1185">Reference proteome</keyword>
<comment type="similarity">
    <text evidence="2">Belongs to the SHI protein family.</text>
</comment>
<dbReference type="AlphaFoldDB" id="A0A9Q1QQV6"/>
<comment type="subcellular location">
    <subcellularLocation>
        <location evidence="1">Nucleus</location>
    </subcellularLocation>
</comment>
<dbReference type="InterPro" id="IPR006511">
    <property type="entry name" value="SHI_C"/>
</dbReference>
<dbReference type="PANTHER" id="PTHR31604">
    <property type="entry name" value="PROTEIN LATERAL ROOT PRIMORDIUM 1"/>
    <property type="match status" value="1"/>
</dbReference>
<accession>A0A9Q1QQV6</accession>
<evidence type="ECO:0000256" key="4">
    <source>
        <dbReference type="ARBA" id="ARBA00022833"/>
    </source>
</evidence>
<dbReference type="GO" id="GO:0045893">
    <property type="term" value="P:positive regulation of DNA-templated transcription"/>
    <property type="evidence" value="ECO:0007669"/>
    <property type="project" value="TreeGrafter"/>
</dbReference>
<evidence type="ECO:0000313" key="9">
    <source>
        <dbReference type="EMBL" id="KAJ8451963.1"/>
    </source>
</evidence>
<evidence type="ECO:0000313" key="10">
    <source>
        <dbReference type="Proteomes" id="UP001153076"/>
    </source>
</evidence>
<keyword evidence="3" id="KW-0479">Metal-binding</keyword>
<proteinExistence type="inferred from homology"/>
<comment type="caution">
    <text evidence="9">The sequence shown here is derived from an EMBL/GenBank/DDBJ whole genome shotgun (WGS) entry which is preliminary data.</text>
</comment>
<evidence type="ECO:0000256" key="7">
    <source>
        <dbReference type="ARBA" id="ARBA00023242"/>
    </source>
</evidence>
<keyword evidence="4" id="KW-0862">Zinc</keyword>
<feature type="region of interest" description="Disordered" evidence="8">
    <location>
        <begin position="200"/>
        <end position="254"/>
    </location>
</feature>
<feature type="compositionally biased region" description="Basic and acidic residues" evidence="8">
    <location>
        <begin position="221"/>
        <end position="237"/>
    </location>
</feature>
<dbReference type="Pfam" id="PF05142">
    <property type="entry name" value="DUF702"/>
    <property type="match status" value="1"/>
</dbReference>
<dbReference type="NCBIfam" id="TIGR01623">
    <property type="entry name" value="put_zinc_LRP1"/>
    <property type="match status" value="1"/>
</dbReference>
<organism evidence="9 10">
    <name type="scientific">Carnegiea gigantea</name>
    <dbReference type="NCBI Taxonomy" id="171969"/>
    <lineage>
        <taxon>Eukaryota</taxon>
        <taxon>Viridiplantae</taxon>
        <taxon>Streptophyta</taxon>
        <taxon>Embryophyta</taxon>
        <taxon>Tracheophyta</taxon>
        <taxon>Spermatophyta</taxon>
        <taxon>Magnoliopsida</taxon>
        <taxon>eudicotyledons</taxon>
        <taxon>Gunneridae</taxon>
        <taxon>Pentapetalae</taxon>
        <taxon>Caryophyllales</taxon>
        <taxon>Cactineae</taxon>
        <taxon>Cactaceae</taxon>
        <taxon>Cactoideae</taxon>
        <taxon>Echinocereeae</taxon>
        <taxon>Carnegiea</taxon>
    </lineage>
</organism>
<keyword evidence="5" id="KW-0238">DNA-binding</keyword>
<dbReference type="OrthoDB" id="692274at2759"/>
<dbReference type="Proteomes" id="UP001153076">
    <property type="component" value="Unassembled WGS sequence"/>
</dbReference>
<evidence type="ECO:0000256" key="1">
    <source>
        <dbReference type="ARBA" id="ARBA00004123"/>
    </source>
</evidence>
<evidence type="ECO:0000256" key="3">
    <source>
        <dbReference type="ARBA" id="ARBA00022723"/>
    </source>
</evidence>
<gene>
    <name evidence="9" type="ORF">Cgig2_007446</name>
</gene>
<dbReference type="GO" id="GO:0005634">
    <property type="term" value="C:nucleus"/>
    <property type="evidence" value="ECO:0007669"/>
    <property type="project" value="UniProtKB-SubCell"/>
</dbReference>
<reference evidence="9" key="1">
    <citation type="submission" date="2022-04" db="EMBL/GenBank/DDBJ databases">
        <title>Carnegiea gigantea Genome sequencing and assembly v2.</title>
        <authorList>
            <person name="Copetti D."/>
            <person name="Sanderson M.J."/>
            <person name="Burquez A."/>
            <person name="Wojciechowski M.F."/>
        </authorList>
    </citation>
    <scope>NUCLEOTIDE SEQUENCE</scope>
    <source>
        <strain evidence="9">SGP5-SGP5p</strain>
        <tissue evidence="9">Aerial part</tissue>
    </source>
</reference>
<sequence length="299" mass="32188">MAGFFSLSTRKGLELWQQEEQFLAVGLGEEGQGDEIRGRSRDMNMMMMSGGGGGERGGTIPCQDCGNQAKKDCVHMRCRTCCKSRGFDCPTHVKSTWVPASVRRERHHRLVGSANVAAAHGGGGGGDQQELMSSSLPKRMRRVFDPKKKNVGMEVGNFPAEVSSPAVFRCVRVSSIDDTEDEIAYQTAVSIGGHVFKGILYDQGPDQDPHHHHHHHGTTSTHDHYQPHDHIGGDHHSSSGGGGPPPDITMWPPSASTMAAASVSSSPPVAGFLDASMYPVSMTSYMTHPGTQFFPNPGP</sequence>
<dbReference type="InterPro" id="IPR007818">
    <property type="entry name" value="SHI"/>
</dbReference>
<dbReference type="GO" id="GO:0003677">
    <property type="term" value="F:DNA binding"/>
    <property type="evidence" value="ECO:0007669"/>
    <property type="project" value="UniProtKB-KW"/>
</dbReference>
<dbReference type="PANTHER" id="PTHR31604:SF2">
    <property type="entry name" value="PROTEIN SHI RELATED SEQUENCE 7"/>
    <property type="match status" value="1"/>
</dbReference>
<protein>
    <submittedName>
        <fullName evidence="9">Uncharacterized protein</fullName>
    </submittedName>
</protein>
<evidence type="ECO:0000256" key="2">
    <source>
        <dbReference type="ARBA" id="ARBA00006911"/>
    </source>
</evidence>
<name>A0A9Q1QQV6_9CARY</name>
<dbReference type="NCBIfam" id="TIGR01624">
    <property type="entry name" value="LRP1_Cterm"/>
    <property type="match status" value="1"/>
</dbReference>
<dbReference type="GO" id="GO:0003700">
    <property type="term" value="F:DNA-binding transcription factor activity"/>
    <property type="evidence" value="ECO:0007669"/>
    <property type="project" value="InterPro"/>
</dbReference>
<evidence type="ECO:0000256" key="5">
    <source>
        <dbReference type="ARBA" id="ARBA00023125"/>
    </source>
</evidence>